<feature type="domain" description="C2H2-type" evidence="2">
    <location>
        <begin position="159"/>
        <end position="186"/>
    </location>
</feature>
<dbReference type="PROSITE" id="PS50157">
    <property type="entry name" value="ZINC_FINGER_C2H2_2"/>
    <property type="match status" value="1"/>
</dbReference>
<keyword evidence="4" id="KW-1185">Reference proteome</keyword>
<evidence type="ECO:0000256" key="1">
    <source>
        <dbReference type="PROSITE-ProRule" id="PRU00042"/>
    </source>
</evidence>
<name>A0A0N4WQQ1_HAEPC</name>
<proteinExistence type="predicted"/>
<sequence length="350" mass="38502">MLEHHSCAHFYACHFCGIVFLSLEALKTHDGCADFATALVQRISPSGDVELKMKYAIMLLACADCGSQILISSTYIGESSIAHWDEIVKFHTLHNLEKVVPVVIYSEVELSQKVRLRVLTLTSIVKDVEVVCPHCGESNFDSVVSLESHFETHEGCRKKRCPECSMQFCQEAFFREHLLSHLGSQSCYLAIHLSSVCTCITKGVSCCGPNAMKGGGGVVYGGVSSAIFTAKLSTPFVDAWESVTTKKKANRRGRKRRAGSTYKKDPDEIEAEILPADESSTKLRKILGDSFDSAGALKINGFFYTAIKSKDETVCSVLCIFYVKYFHACMPPDVYSFILLLSAVVISSAL</sequence>
<protein>
    <submittedName>
        <fullName evidence="5">C2H2-type domain-containing protein</fullName>
    </submittedName>
</protein>
<dbReference type="Proteomes" id="UP000268014">
    <property type="component" value="Unassembled WGS sequence"/>
</dbReference>
<keyword evidence="1" id="KW-0479">Metal-binding</keyword>
<organism evidence="5">
    <name type="scientific">Haemonchus placei</name>
    <name type="common">Barber's pole worm</name>
    <dbReference type="NCBI Taxonomy" id="6290"/>
    <lineage>
        <taxon>Eukaryota</taxon>
        <taxon>Metazoa</taxon>
        <taxon>Ecdysozoa</taxon>
        <taxon>Nematoda</taxon>
        <taxon>Chromadorea</taxon>
        <taxon>Rhabditida</taxon>
        <taxon>Rhabditina</taxon>
        <taxon>Rhabditomorpha</taxon>
        <taxon>Strongyloidea</taxon>
        <taxon>Trichostrongylidae</taxon>
        <taxon>Haemonchus</taxon>
    </lineage>
</organism>
<gene>
    <name evidence="3" type="ORF">HPLM_LOCUS13763</name>
</gene>
<dbReference type="AlphaFoldDB" id="A0A0N4WQQ1"/>
<evidence type="ECO:0000313" key="4">
    <source>
        <dbReference type="Proteomes" id="UP000268014"/>
    </source>
</evidence>
<keyword evidence="1" id="KW-0863">Zinc-finger</keyword>
<dbReference type="SMART" id="SM00355">
    <property type="entry name" value="ZnF_C2H2"/>
    <property type="match status" value="3"/>
</dbReference>
<dbReference type="InterPro" id="IPR013087">
    <property type="entry name" value="Znf_C2H2_type"/>
</dbReference>
<dbReference type="OrthoDB" id="5859601at2759"/>
<reference evidence="5" key="1">
    <citation type="submission" date="2017-02" db="UniProtKB">
        <authorList>
            <consortium name="WormBaseParasite"/>
        </authorList>
    </citation>
    <scope>IDENTIFICATION</scope>
</reference>
<evidence type="ECO:0000313" key="5">
    <source>
        <dbReference type="WBParaSite" id="HPLM_0001377101-mRNA-1"/>
    </source>
</evidence>
<dbReference type="GO" id="GO:0008270">
    <property type="term" value="F:zinc ion binding"/>
    <property type="evidence" value="ECO:0007669"/>
    <property type="project" value="UniProtKB-KW"/>
</dbReference>
<dbReference type="Gene3D" id="3.30.160.60">
    <property type="entry name" value="Classic Zinc Finger"/>
    <property type="match status" value="1"/>
</dbReference>
<evidence type="ECO:0000313" key="3">
    <source>
        <dbReference type="EMBL" id="VDO50527.1"/>
    </source>
</evidence>
<dbReference type="WBParaSite" id="HPLM_0001377101-mRNA-1">
    <property type="protein sequence ID" value="HPLM_0001377101-mRNA-1"/>
    <property type="gene ID" value="HPLM_0001377101"/>
</dbReference>
<reference evidence="3 4" key="2">
    <citation type="submission" date="2018-11" db="EMBL/GenBank/DDBJ databases">
        <authorList>
            <consortium name="Pathogen Informatics"/>
        </authorList>
    </citation>
    <scope>NUCLEOTIDE SEQUENCE [LARGE SCALE GENOMIC DNA]</scope>
    <source>
        <strain evidence="3 4">MHpl1</strain>
    </source>
</reference>
<evidence type="ECO:0000259" key="2">
    <source>
        <dbReference type="PROSITE" id="PS50157"/>
    </source>
</evidence>
<dbReference type="STRING" id="6290.A0A0N4WQQ1"/>
<dbReference type="EMBL" id="UZAF01018332">
    <property type="protein sequence ID" value="VDO50527.1"/>
    <property type="molecule type" value="Genomic_DNA"/>
</dbReference>
<keyword evidence="1" id="KW-0862">Zinc</keyword>
<accession>A0A0N4WQQ1</accession>
<dbReference type="PROSITE" id="PS00028">
    <property type="entry name" value="ZINC_FINGER_C2H2_1"/>
    <property type="match status" value="1"/>
</dbReference>